<sequence>MRADSPGHSAKYGSYTLMELESEKVLDIQLVQSNEYYDVWHLEKGVSKKLDKLSKEKECQVSPKIQANGFCQVLPHCTK</sequence>
<dbReference type="PANTHER" id="PTHR31751">
    <property type="entry name" value="SI:CH211-108C17.2-RELATED-RELATED"/>
    <property type="match status" value="1"/>
</dbReference>
<evidence type="ECO:0000313" key="2">
    <source>
        <dbReference type="Proteomes" id="UP001497482"/>
    </source>
</evidence>
<protein>
    <submittedName>
        <fullName evidence="1">Uncharacterized protein</fullName>
    </submittedName>
</protein>
<dbReference type="AlphaFoldDB" id="A0AAV2JS75"/>
<organism evidence="1 2">
    <name type="scientific">Knipowitschia caucasica</name>
    <name type="common">Caucasian dwarf goby</name>
    <name type="synonym">Pomatoschistus caucasicus</name>
    <dbReference type="NCBI Taxonomy" id="637954"/>
    <lineage>
        <taxon>Eukaryota</taxon>
        <taxon>Metazoa</taxon>
        <taxon>Chordata</taxon>
        <taxon>Craniata</taxon>
        <taxon>Vertebrata</taxon>
        <taxon>Euteleostomi</taxon>
        <taxon>Actinopterygii</taxon>
        <taxon>Neopterygii</taxon>
        <taxon>Teleostei</taxon>
        <taxon>Neoteleostei</taxon>
        <taxon>Acanthomorphata</taxon>
        <taxon>Gobiaria</taxon>
        <taxon>Gobiiformes</taxon>
        <taxon>Gobioidei</taxon>
        <taxon>Gobiidae</taxon>
        <taxon>Gobiinae</taxon>
        <taxon>Knipowitschia</taxon>
    </lineage>
</organism>
<name>A0AAV2JS75_KNICA</name>
<dbReference type="PANTHER" id="PTHR31751:SF44">
    <property type="entry name" value="SI:CH211-211K8.4-RELATED"/>
    <property type="match status" value="1"/>
</dbReference>
<accession>A0AAV2JS75</accession>
<dbReference type="Proteomes" id="UP001497482">
    <property type="component" value="Chromosome 14"/>
</dbReference>
<gene>
    <name evidence="1" type="ORF">KC01_LOCUS11361</name>
</gene>
<keyword evidence="2" id="KW-1185">Reference proteome</keyword>
<dbReference type="EMBL" id="OZ035836">
    <property type="protein sequence ID" value="CAL1580531.1"/>
    <property type="molecule type" value="Genomic_DNA"/>
</dbReference>
<evidence type="ECO:0000313" key="1">
    <source>
        <dbReference type="EMBL" id="CAL1580531.1"/>
    </source>
</evidence>
<proteinExistence type="predicted"/>
<reference evidence="1 2" key="1">
    <citation type="submission" date="2024-04" db="EMBL/GenBank/DDBJ databases">
        <authorList>
            <person name="Waldvogel A.-M."/>
            <person name="Schoenle A."/>
        </authorList>
    </citation>
    <scope>NUCLEOTIDE SEQUENCE [LARGE SCALE GENOMIC DNA]</scope>
</reference>